<sequence>MYGSNKVIKRVRVSSRLHNPNAHTKRLTAAVIPTTCRMKVVAAFLLALLGGNATPSDEDLKNILASVGADADDDKIELLLSQVKGKDITELIASGRERLASVPSGGGVAVAAAAAVGGGGDAAPAAAAEEPKKEEKEDEESAEEGLFGLFDD</sequence>
<keyword evidence="4 7" id="KW-0689">Ribosomal protein</keyword>
<dbReference type="CDD" id="cd05833">
    <property type="entry name" value="Ribosomal_P2"/>
    <property type="match status" value="1"/>
</dbReference>
<evidence type="ECO:0000313" key="7">
    <source>
        <dbReference type="EMBL" id="KAF5772755.1"/>
    </source>
</evidence>
<gene>
    <name evidence="7" type="ORF">HanXRQr2_Chr13g0580951</name>
</gene>
<comment type="caution">
    <text evidence="7">The sequence shown here is derived from an EMBL/GenBank/DDBJ whole genome shotgun (WGS) entry which is preliminary data.</text>
</comment>
<dbReference type="PANTHER" id="PTHR21141">
    <property type="entry name" value="60S ACIDIC RIBOSOMAL PROTEIN FAMILY MEMBER"/>
    <property type="match status" value="1"/>
</dbReference>
<dbReference type="Gramene" id="mRNA:HanXRQr2_Chr13g0580951">
    <property type="protein sequence ID" value="mRNA:HanXRQr2_Chr13g0580951"/>
    <property type="gene ID" value="HanXRQr2_Chr13g0580951"/>
</dbReference>
<dbReference type="InterPro" id="IPR044076">
    <property type="entry name" value="Ribosomal_P2"/>
</dbReference>
<name>A0A9K3EF71_HELAN</name>
<dbReference type="GO" id="GO:0003735">
    <property type="term" value="F:structural constituent of ribosome"/>
    <property type="evidence" value="ECO:0007669"/>
    <property type="project" value="InterPro"/>
</dbReference>
<dbReference type="GO" id="GO:0002182">
    <property type="term" value="P:cytoplasmic translational elongation"/>
    <property type="evidence" value="ECO:0007669"/>
    <property type="project" value="InterPro"/>
</dbReference>
<dbReference type="PANTHER" id="PTHR21141:SF5">
    <property type="entry name" value="LARGE RIBOSOMAL SUBUNIT PROTEIN P2"/>
    <property type="match status" value="1"/>
</dbReference>
<comment type="similarity">
    <text evidence="2">Belongs to the eukaryotic ribosomal protein P1/P2 family.</text>
</comment>
<dbReference type="OrthoDB" id="1227494at2759"/>
<organism evidence="7 8">
    <name type="scientific">Helianthus annuus</name>
    <name type="common">Common sunflower</name>
    <dbReference type="NCBI Taxonomy" id="4232"/>
    <lineage>
        <taxon>Eukaryota</taxon>
        <taxon>Viridiplantae</taxon>
        <taxon>Streptophyta</taxon>
        <taxon>Embryophyta</taxon>
        <taxon>Tracheophyta</taxon>
        <taxon>Spermatophyta</taxon>
        <taxon>Magnoliopsida</taxon>
        <taxon>eudicotyledons</taxon>
        <taxon>Gunneridae</taxon>
        <taxon>Pentapetalae</taxon>
        <taxon>asterids</taxon>
        <taxon>campanulids</taxon>
        <taxon>Asterales</taxon>
        <taxon>Asteraceae</taxon>
        <taxon>Asteroideae</taxon>
        <taxon>Heliantheae alliance</taxon>
        <taxon>Heliantheae</taxon>
        <taxon>Helianthus</taxon>
    </lineage>
</organism>
<proteinExistence type="inferred from homology"/>
<comment type="function">
    <text evidence="1">Plays an important role in the elongation step of protein synthesis.</text>
</comment>
<dbReference type="Pfam" id="PF00428">
    <property type="entry name" value="Ribosomal_60s"/>
    <property type="match status" value="1"/>
</dbReference>
<keyword evidence="5" id="KW-0687">Ribonucleoprotein</keyword>
<dbReference type="GO" id="GO:0022625">
    <property type="term" value="C:cytosolic large ribosomal subunit"/>
    <property type="evidence" value="ECO:0007669"/>
    <property type="project" value="InterPro"/>
</dbReference>
<reference evidence="7" key="2">
    <citation type="submission" date="2020-06" db="EMBL/GenBank/DDBJ databases">
        <title>Helianthus annuus Genome sequencing and assembly Release 2.</title>
        <authorList>
            <person name="Gouzy J."/>
            <person name="Langlade N."/>
            <person name="Munos S."/>
        </authorList>
    </citation>
    <scope>NUCLEOTIDE SEQUENCE</scope>
    <source>
        <tissue evidence="7">Leaves</tissue>
    </source>
</reference>
<feature type="region of interest" description="Disordered" evidence="6">
    <location>
        <begin position="119"/>
        <end position="152"/>
    </location>
</feature>
<evidence type="ECO:0000256" key="4">
    <source>
        <dbReference type="ARBA" id="ARBA00022980"/>
    </source>
</evidence>
<reference evidence="7" key="1">
    <citation type="journal article" date="2017" name="Nature">
        <title>The sunflower genome provides insights into oil metabolism, flowering and Asterid evolution.</title>
        <authorList>
            <person name="Badouin H."/>
            <person name="Gouzy J."/>
            <person name="Grassa C.J."/>
            <person name="Murat F."/>
            <person name="Staton S.E."/>
            <person name="Cottret L."/>
            <person name="Lelandais-Briere C."/>
            <person name="Owens G.L."/>
            <person name="Carrere S."/>
            <person name="Mayjonade B."/>
            <person name="Legrand L."/>
            <person name="Gill N."/>
            <person name="Kane N.C."/>
            <person name="Bowers J.E."/>
            <person name="Hubner S."/>
            <person name="Bellec A."/>
            <person name="Berard A."/>
            <person name="Berges H."/>
            <person name="Blanchet N."/>
            <person name="Boniface M.C."/>
            <person name="Brunel D."/>
            <person name="Catrice O."/>
            <person name="Chaidir N."/>
            <person name="Claudel C."/>
            <person name="Donnadieu C."/>
            <person name="Faraut T."/>
            <person name="Fievet G."/>
            <person name="Helmstetter N."/>
            <person name="King M."/>
            <person name="Knapp S.J."/>
            <person name="Lai Z."/>
            <person name="Le Paslier M.C."/>
            <person name="Lippi Y."/>
            <person name="Lorenzon L."/>
            <person name="Mandel J.R."/>
            <person name="Marage G."/>
            <person name="Marchand G."/>
            <person name="Marquand E."/>
            <person name="Bret-Mestries E."/>
            <person name="Morien E."/>
            <person name="Nambeesan S."/>
            <person name="Nguyen T."/>
            <person name="Pegot-Espagnet P."/>
            <person name="Pouilly N."/>
            <person name="Raftis F."/>
            <person name="Sallet E."/>
            <person name="Schiex T."/>
            <person name="Thomas J."/>
            <person name="Vandecasteele C."/>
            <person name="Vares D."/>
            <person name="Vear F."/>
            <person name="Vautrin S."/>
            <person name="Crespi M."/>
            <person name="Mangin B."/>
            <person name="Burke J.M."/>
            <person name="Salse J."/>
            <person name="Munos S."/>
            <person name="Vincourt P."/>
            <person name="Rieseberg L.H."/>
            <person name="Langlade N.B."/>
        </authorList>
    </citation>
    <scope>NUCLEOTIDE SEQUENCE</scope>
    <source>
        <tissue evidence="7">Leaves</tissue>
    </source>
</reference>
<dbReference type="FunFam" id="1.10.10.1410:FF:000002">
    <property type="entry name" value="60S acidic ribosomal protein P2"/>
    <property type="match status" value="1"/>
</dbReference>
<keyword evidence="8" id="KW-1185">Reference proteome</keyword>
<evidence type="ECO:0000256" key="5">
    <source>
        <dbReference type="ARBA" id="ARBA00023274"/>
    </source>
</evidence>
<dbReference type="EMBL" id="MNCJ02000328">
    <property type="protein sequence ID" value="KAF5772755.1"/>
    <property type="molecule type" value="Genomic_DNA"/>
</dbReference>
<evidence type="ECO:0000256" key="3">
    <source>
        <dbReference type="ARBA" id="ARBA00011266"/>
    </source>
</evidence>
<protein>
    <submittedName>
        <fullName evidence="7">Ribosomal protein L12 family</fullName>
    </submittedName>
</protein>
<dbReference type="InterPro" id="IPR027534">
    <property type="entry name" value="Ribosomal_P1/P2"/>
</dbReference>
<dbReference type="Gene3D" id="1.10.10.1410">
    <property type="match status" value="1"/>
</dbReference>
<dbReference type="Proteomes" id="UP000215914">
    <property type="component" value="Unassembled WGS sequence"/>
</dbReference>
<evidence type="ECO:0000256" key="6">
    <source>
        <dbReference type="SAM" id="MobiDB-lite"/>
    </source>
</evidence>
<dbReference type="HAMAP" id="MF_01478">
    <property type="entry name" value="Ribosomal_L12_arch"/>
    <property type="match status" value="1"/>
</dbReference>
<evidence type="ECO:0000256" key="1">
    <source>
        <dbReference type="ARBA" id="ARBA00003362"/>
    </source>
</evidence>
<comment type="subunit">
    <text evidence="3">P1 and P2 exist as dimers at the large ribosomal subunit.</text>
</comment>
<evidence type="ECO:0000313" key="8">
    <source>
        <dbReference type="Proteomes" id="UP000215914"/>
    </source>
</evidence>
<accession>A0A9K3EF71</accession>
<evidence type="ECO:0000256" key="2">
    <source>
        <dbReference type="ARBA" id="ARBA00005436"/>
    </source>
</evidence>
<dbReference type="AlphaFoldDB" id="A0A9K3EF71"/>
<dbReference type="InterPro" id="IPR038716">
    <property type="entry name" value="P1/P2_N_sf"/>
</dbReference>